<name>S9WAV7_9TRYP</name>
<dbReference type="AlphaFoldDB" id="S9WAV7"/>
<proteinExistence type="predicted"/>
<dbReference type="VEuPathDB" id="TriTrypDB:ADEAN_000449400"/>
<keyword evidence="2" id="KW-1185">Reference proteome</keyword>
<evidence type="ECO:0000313" key="2">
    <source>
        <dbReference type="Proteomes" id="UP000515908"/>
    </source>
</evidence>
<dbReference type="Proteomes" id="UP000515908">
    <property type="component" value="Chromosome 08"/>
</dbReference>
<organism evidence="1 2">
    <name type="scientific">Angomonas deanei</name>
    <dbReference type="NCBI Taxonomy" id="59799"/>
    <lineage>
        <taxon>Eukaryota</taxon>
        <taxon>Discoba</taxon>
        <taxon>Euglenozoa</taxon>
        <taxon>Kinetoplastea</taxon>
        <taxon>Metakinetoplastina</taxon>
        <taxon>Trypanosomatida</taxon>
        <taxon>Trypanosomatidae</taxon>
        <taxon>Strigomonadinae</taxon>
        <taxon>Angomonas</taxon>
    </lineage>
</organism>
<dbReference type="OrthoDB" id="276948at2759"/>
<sequence>MYRGTNILWAKNFRLSLKYPSLVSYNKLPWEIVNHESVLLHQHVAPYYKQILTLAGRAPVPNLVVPKHLDIPVAQRLRVLPGKLYILSGPVKVPNEFSSHQVLDSSALQFYGGVHRVAPVKKVEMLISDDLKLLCLAVSFDNTTAVTPKSALDGVGNNPSDGFCLYHYFRPNRPVNELTRPLDRFYVHRPTSSVLDDLLSQQWTPKLNPPTRDKSKKVSPLPAYNPPQSYLMGLAERLAVIPGNSFGRRSLMWGHWF</sequence>
<dbReference type="CDD" id="cd23653">
    <property type="entry name" value="mS65"/>
    <property type="match status" value="1"/>
</dbReference>
<accession>S9WAV7</accession>
<gene>
    <name evidence="1" type="ORF">ADEAN_000449400</name>
</gene>
<evidence type="ECO:0000313" key="1">
    <source>
        <dbReference type="EMBL" id="CAD2217016.1"/>
    </source>
</evidence>
<reference evidence="1 2" key="1">
    <citation type="submission" date="2020-08" db="EMBL/GenBank/DDBJ databases">
        <authorList>
            <person name="Newling K."/>
            <person name="Davey J."/>
            <person name="Forrester S."/>
        </authorList>
    </citation>
    <scope>NUCLEOTIDE SEQUENCE [LARGE SCALE GENOMIC DNA]</scope>
    <source>
        <strain evidence="2">Crithidia deanei Carvalho (ATCC PRA-265)</strain>
    </source>
</reference>
<dbReference type="EMBL" id="LR877152">
    <property type="protein sequence ID" value="CAD2217016.1"/>
    <property type="molecule type" value="Genomic_DNA"/>
</dbReference>
<protein>
    <submittedName>
        <fullName evidence="1">Uncharacterized protein</fullName>
    </submittedName>
</protein>